<dbReference type="Proteomes" id="UP000823927">
    <property type="component" value="Unassembled WGS sequence"/>
</dbReference>
<sequence>KTQLAKLIELTNDKAKYDAQVKKILANKAILAWILKTCTNEFSAFSPKEIISCIEGEPEISAISVHATDPDNEDQPDPPKQIQPKKSGEYDTLLYSDESITGSNTEDTGLKEQSIYYDIRFNVRVPTYETRTSIQMIINIEAQLDTYPGYPIEKRAIYYCCRLISAQYGTVFHKSEYGKMRKVYSIWICADPAKKRRNTIKRIRLEQSAVYGSLEDNPMDIDLIQAVIINLGDPHSTENPILRLMGVLLSDTIKVHEKKKIMEDEFHIAMTMELESEVSELCNLSEGVYKRGLSNGLEQGLERGIQGAVELLRESGIDDSTIINNIMKKYQLSLEEAQNYVYAANGKRS</sequence>
<proteinExistence type="predicted"/>
<evidence type="ECO:0000256" key="1">
    <source>
        <dbReference type="SAM" id="MobiDB-lite"/>
    </source>
</evidence>
<organism evidence="2 3">
    <name type="scientific">Candidatus Scybalocola faecigallinarum</name>
    <dbReference type="NCBI Taxonomy" id="2840941"/>
    <lineage>
        <taxon>Bacteria</taxon>
        <taxon>Bacillati</taxon>
        <taxon>Bacillota</taxon>
        <taxon>Clostridia</taxon>
        <taxon>Lachnospirales</taxon>
        <taxon>Lachnospiraceae</taxon>
        <taxon>Lachnospiraceae incertae sedis</taxon>
        <taxon>Candidatus Scybalocola (ex Gilroy et al. 2021)</taxon>
    </lineage>
</organism>
<gene>
    <name evidence="2" type="ORF">IAB46_15245</name>
</gene>
<accession>A0A9D1F7F4</accession>
<evidence type="ECO:0000313" key="2">
    <source>
        <dbReference type="EMBL" id="HIS48875.1"/>
    </source>
</evidence>
<reference evidence="2" key="1">
    <citation type="submission" date="2020-10" db="EMBL/GenBank/DDBJ databases">
        <authorList>
            <person name="Gilroy R."/>
        </authorList>
    </citation>
    <scope>NUCLEOTIDE SEQUENCE</scope>
    <source>
        <strain evidence="2">CHK178-757</strain>
    </source>
</reference>
<protein>
    <recommendedName>
        <fullName evidence="4">PD-(D/E)XK nuclease family transposase</fullName>
    </recommendedName>
</protein>
<evidence type="ECO:0008006" key="4">
    <source>
        <dbReference type="Google" id="ProtNLM"/>
    </source>
</evidence>
<reference evidence="2" key="2">
    <citation type="journal article" date="2021" name="PeerJ">
        <title>Extensive microbial diversity within the chicken gut microbiome revealed by metagenomics and culture.</title>
        <authorList>
            <person name="Gilroy R."/>
            <person name="Ravi A."/>
            <person name="Getino M."/>
            <person name="Pursley I."/>
            <person name="Horton D.L."/>
            <person name="Alikhan N.F."/>
            <person name="Baker D."/>
            <person name="Gharbi K."/>
            <person name="Hall N."/>
            <person name="Watson M."/>
            <person name="Adriaenssens E.M."/>
            <person name="Foster-Nyarko E."/>
            <person name="Jarju S."/>
            <person name="Secka A."/>
            <person name="Antonio M."/>
            <person name="Oren A."/>
            <person name="Chaudhuri R.R."/>
            <person name="La Ragione R."/>
            <person name="Hildebrand F."/>
            <person name="Pallen M.J."/>
        </authorList>
    </citation>
    <scope>NUCLEOTIDE SEQUENCE</scope>
    <source>
        <strain evidence="2">CHK178-757</strain>
    </source>
</reference>
<feature type="region of interest" description="Disordered" evidence="1">
    <location>
        <begin position="67"/>
        <end position="87"/>
    </location>
</feature>
<comment type="caution">
    <text evidence="2">The sequence shown here is derived from an EMBL/GenBank/DDBJ whole genome shotgun (WGS) entry which is preliminary data.</text>
</comment>
<evidence type="ECO:0000313" key="3">
    <source>
        <dbReference type="Proteomes" id="UP000823927"/>
    </source>
</evidence>
<dbReference type="AlphaFoldDB" id="A0A9D1F7F4"/>
<dbReference type="EMBL" id="DVIT01000066">
    <property type="protein sequence ID" value="HIS48875.1"/>
    <property type="molecule type" value="Genomic_DNA"/>
</dbReference>
<feature type="non-terminal residue" evidence="2">
    <location>
        <position position="1"/>
    </location>
</feature>
<name>A0A9D1F7F4_9FIRM</name>